<name>A0A1B8A625_FUSPO</name>
<dbReference type="Proteomes" id="UP000091967">
    <property type="component" value="Unassembled WGS sequence"/>
</dbReference>
<gene>
    <name evidence="1" type="ORF">FPOA_13345</name>
</gene>
<evidence type="ECO:0000313" key="1">
    <source>
        <dbReference type="EMBL" id="OBS15934.1"/>
    </source>
</evidence>
<dbReference type="EMBL" id="LYXU01000120">
    <property type="protein sequence ID" value="OBS15934.1"/>
    <property type="molecule type" value="Genomic_DNA"/>
</dbReference>
<keyword evidence="2" id="KW-1185">Reference proteome</keyword>
<protein>
    <submittedName>
        <fullName evidence="1">Uncharacterized protein</fullName>
    </submittedName>
</protein>
<reference evidence="1 2" key="1">
    <citation type="submission" date="2016-06" db="EMBL/GenBank/DDBJ databases">
        <title>Living apart together: crosstalk between the core and supernumerary genomes in a fungal plant pathogen.</title>
        <authorList>
            <person name="Vanheule A."/>
            <person name="Audenaert K."/>
            <person name="Warris S."/>
            <person name="Van De Geest H."/>
            <person name="Schijlen E."/>
            <person name="Hofte M."/>
            <person name="De Saeger S."/>
            <person name="Haesaert G."/>
            <person name="Waalwijk C."/>
            <person name="Van Der Lee T."/>
        </authorList>
    </citation>
    <scope>NUCLEOTIDE SEQUENCE [LARGE SCALE GENOMIC DNA]</scope>
    <source>
        <strain evidence="1 2">2516</strain>
    </source>
</reference>
<comment type="caution">
    <text evidence="1">The sequence shown here is derived from an EMBL/GenBank/DDBJ whole genome shotgun (WGS) entry which is preliminary data.</text>
</comment>
<organism evidence="1 2">
    <name type="scientific">Fusarium poae</name>
    <dbReference type="NCBI Taxonomy" id="36050"/>
    <lineage>
        <taxon>Eukaryota</taxon>
        <taxon>Fungi</taxon>
        <taxon>Dikarya</taxon>
        <taxon>Ascomycota</taxon>
        <taxon>Pezizomycotina</taxon>
        <taxon>Sordariomycetes</taxon>
        <taxon>Hypocreomycetidae</taxon>
        <taxon>Hypocreales</taxon>
        <taxon>Nectriaceae</taxon>
        <taxon>Fusarium</taxon>
    </lineage>
</organism>
<evidence type="ECO:0000313" key="2">
    <source>
        <dbReference type="Proteomes" id="UP000091967"/>
    </source>
</evidence>
<dbReference type="AlphaFoldDB" id="A0A1B8A625"/>
<sequence length="87" mass="9575">MSKTTTKDDLEGLWQDHDNDDLKDISEQKFHSYPAGTITKFDCDAECSQVSFSQGDTVILNKQGPGSMTNIPSDISITAKYGRTRGS</sequence>
<accession>A0A1B8A625</accession>
<proteinExistence type="predicted"/>